<dbReference type="InterPro" id="IPR021725">
    <property type="entry name" value="Cdd1"/>
</dbReference>
<organism evidence="1 2">
    <name type="scientific">Metabacillus arenae</name>
    <dbReference type="NCBI Taxonomy" id="2771434"/>
    <lineage>
        <taxon>Bacteria</taxon>
        <taxon>Bacillati</taxon>
        <taxon>Bacillota</taxon>
        <taxon>Bacilli</taxon>
        <taxon>Bacillales</taxon>
        <taxon>Bacillaceae</taxon>
        <taxon>Metabacillus</taxon>
    </lineage>
</organism>
<evidence type="ECO:0000313" key="1">
    <source>
        <dbReference type="EMBL" id="MBD1382170.1"/>
    </source>
</evidence>
<protein>
    <submittedName>
        <fullName evidence="1">Pathogenicity locus</fullName>
    </submittedName>
</protein>
<accession>A0A926NK01</accession>
<evidence type="ECO:0000313" key="2">
    <source>
        <dbReference type="Proteomes" id="UP000626844"/>
    </source>
</evidence>
<dbReference type="AlphaFoldDB" id="A0A926NK01"/>
<dbReference type="Proteomes" id="UP000626844">
    <property type="component" value="Unassembled WGS sequence"/>
</dbReference>
<dbReference type="EMBL" id="JACXAI010000026">
    <property type="protein sequence ID" value="MBD1382170.1"/>
    <property type="molecule type" value="Genomic_DNA"/>
</dbReference>
<gene>
    <name evidence="1" type="ORF">IC621_18265</name>
</gene>
<dbReference type="Pfam" id="PF11731">
    <property type="entry name" value="Cdd1"/>
    <property type="match status" value="1"/>
</dbReference>
<name>A0A926NK01_9BACI</name>
<keyword evidence="2" id="KW-1185">Reference proteome</keyword>
<comment type="caution">
    <text evidence="1">The sequence shown here is derived from an EMBL/GenBank/DDBJ whole genome shotgun (WGS) entry which is preliminary data.</text>
</comment>
<dbReference type="RefSeq" id="WP_191160098.1">
    <property type="nucleotide sequence ID" value="NZ_JACXAI010000026.1"/>
</dbReference>
<sequence>MGNEKTPKLPLTDQERDCLRKNKIRLSAVKNYKEEELAKCLKISQNRAKELIALALFQAIPSIGPKLANWVVIDLGYHSFEEIRNCRGEDLTLELEKYYGVWMDPCVEDSIRCIVHHANHPGSKKNWWDFTEERKAYREKHGYPSDRPSKAWHE</sequence>
<reference evidence="1" key="1">
    <citation type="submission" date="2020-09" db="EMBL/GenBank/DDBJ databases">
        <title>A novel bacterium of genus Bacillus, isolated from South China Sea.</title>
        <authorList>
            <person name="Huang H."/>
            <person name="Mo K."/>
            <person name="Hu Y."/>
        </authorList>
    </citation>
    <scope>NUCLEOTIDE SEQUENCE</scope>
    <source>
        <strain evidence="1">IB182487</strain>
    </source>
</reference>
<proteinExistence type="predicted"/>